<dbReference type="Proteomes" id="UP000000314">
    <property type="component" value="Chromosome 2"/>
</dbReference>
<proteinExistence type="inferred from homology"/>
<keyword evidence="4" id="KW-0496">Mitochondrion</keyword>
<dbReference type="GeneID" id="8199178"/>
<evidence type="ECO:0000256" key="5">
    <source>
        <dbReference type="ARBA" id="ARBA00023274"/>
    </source>
</evidence>
<dbReference type="AlphaFoldDB" id="C4R2Y3"/>
<accession>C4R2Y3</accession>
<dbReference type="STRING" id="644223.C4R2Y3"/>
<keyword evidence="5" id="KW-0687">Ribonucleoprotein</keyword>
<evidence type="ECO:0000313" key="7">
    <source>
        <dbReference type="EMBL" id="CAY69857.1"/>
    </source>
</evidence>
<protein>
    <recommendedName>
        <fullName evidence="6">Large ribosomal subunit protein mL49</fullName>
    </recommendedName>
</protein>
<keyword evidence="3 7" id="KW-0689">Ribosomal protein</keyword>
<dbReference type="PANTHER" id="PTHR13477">
    <property type="entry name" value="MITOCHONDRIAL 39S RIBOSOMAL PROTEIN L49"/>
    <property type="match status" value="1"/>
</dbReference>
<evidence type="ECO:0000256" key="6">
    <source>
        <dbReference type="ARBA" id="ARBA00035191"/>
    </source>
</evidence>
<comment type="similarity">
    <text evidence="2">Belongs to the mitochondrion-specific ribosomal protein mL49 family.</text>
</comment>
<evidence type="ECO:0000256" key="4">
    <source>
        <dbReference type="ARBA" id="ARBA00023128"/>
    </source>
</evidence>
<dbReference type="FunCoup" id="C4R2Y3">
    <property type="interactions" value="145"/>
</dbReference>
<name>C4R2Y3_KOMPG</name>
<gene>
    <name evidence="7" type="ordered locus">PAS_chr2-2_0074</name>
</gene>
<dbReference type="HOGENOM" id="CLU_132729_1_0_1"/>
<dbReference type="GO" id="GO:0003735">
    <property type="term" value="F:structural constituent of ribosome"/>
    <property type="evidence" value="ECO:0007669"/>
    <property type="project" value="EnsemblFungi"/>
</dbReference>
<keyword evidence="8" id="KW-1185">Reference proteome</keyword>
<dbReference type="EMBL" id="FN392320">
    <property type="protein sequence ID" value="CAY69857.1"/>
    <property type="molecule type" value="Genomic_DNA"/>
</dbReference>
<dbReference type="RefSeq" id="XP_002492137.1">
    <property type="nucleotide sequence ID" value="XM_002492092.1"/>
</dbReference>
<dbReference type="Gene3D" id="3.30.780.10">
    <property type="entry name" value="SUI1-like domain"/>
    <property type="match status" value="1"/>
</dbReference>
<dbReference type="eggNOG" id="KOG4034">
    <property type="taxonomic scope" value="Eukaryota"/>
</dbReference>
<organism evidence="7 8">
    <name type="scientific">Komagataella phaffii (strain GS115 / ATCC 20864)</name>
    <name type="common">Yeast</name>
    <name type="synonym">Pichia pastoris</name>
    <dbReference type="NCBI Taxonomy" id="644223"/>
    <lineage>
        <taxon>Eukaryota</taxon>
        <taxon>Fungi</taxon>
        <taxon>Dikarya</taxon>
        <taxon>Ascomycota</taxon>
        <taxon>Saccharomycotina</taxon>
        <taxon>Pichiomycetes</taxon>
        <taxon>Pichiales</taxon>
        <taxon>Pichiaceae</taxon>
        <taxon>Komagataella</taxon>
    </lineage>
</organism>
<dbReference type="GO" id="GO:0006412">
    <property type="term" value="P:translation"/>
    <property type="evidence" value="ECO:0007669"/>
    <property type="project" value="InterPro"/>
</dbReference>
<reference evidence="7 8" key="1">
    <citation type="journal article" date="2009" name="Nat. Biotechnol.">
        <title>Genome sequence of the recombinant protein production host Pichia pastoris.</title>
        <authorList>
            <person name="De Schutter K."/>
            <person name="Lin Y.C."/>
            <person name="Tiels P."/>
            <person name="Van Hecke A."/>
            <person name="Glinka S."/>
            <person name="Weber-Lehmann J."/>
            <person name="Rouze P."/>
            <person name="Van de Peer Y."/>
            <person name="Callewaert N."/>
        </authorList>
    </citation>
    <scope>NUCLEOTIDE SEQUENCE [LARGE SCALE GENOMIC DNA]</scope>
    <source>
        <strain evidence="8">GS115 / ATCC 20864</strain>
    </source>
</reference>
<sequence>MLSFRRFKSSVFGDIKTINYKDLLGYHQVGGLSKTYFVPRTSKGNLPVYKDYKRKVPYTEIRRVSGDLTSLRNDLQEALKGQTNKNDYKCVIQSQKVIIKGNHVEAVTKLLAEKF</sequence>
<dbReference type="OrthoDB" id="19439at2759"/>
<dbReference type="Pfam" id="PF05046">
    <property type="entry name" value="Img2"/>
    <property type="match status" value="1"/>
</dbReference>
<dbReference type="InParanoid" id="C4R2Y3"/>
<evidence type="ECO:0000256" key="3">
    <source>
        <dbReference type="ARBA" id="ARBA00022980"/>
    </source>
</evidence>
<evidence type="ECO:0000313" key="8">
    <source>
        <dbReference type="Proteomes" id="UP000000314"/>
    </source>
</evidence>
<dbReference type="SMR" id="C4R2Y3"/>
<comment type="subcellular location">
    <subcellularLocation>
        <location evidence="1">Mitochondrion</location>
    </subcellularLocation>
</comment>
<dbReference type="GO" id="GO:0005762">
    <property type="term" value="C:mitochondrial large ribosomal subunit"/>
    <property type="evidence" value="ECO:0007669"/>
    <property type="project" value="EnsemblFungi"/>
</dbReference>
<evidence type="ECO:0000256" key="2">
    <source>
        <dbReference type="ARBA" id="ARBA00005677"/>
    </source>
</evidence>
<dbReference type="InterPro" id="IPR007740">
    <property type="entry name" value="Ribosomal_mL49"/>
</dbReference>
<evidence type="ECO:0000256" key="1">
    <source>
        <dbReference type="ARBA" id="ARBA00004173"/>
    </source>
</evidence>
<dbReference type="KEGG" id="ppa:PAS_chr2-2_0074"/>
<dbReference type="PANTHER" id="PTHR13477:SF0">
    <property type="entry name" value="LARGE RIBOSOMAL SUBUNIT PROTEIN ML49"/>
    <property type="match status" value="1"/>
</dbReference>